<dbReference type="RefSeq" id="WP_377550094.1">
    <property type="nucleotide sequence ID" value="NZ_JBHSBN010000021.1"/>
</dbReference>
<organism evidence="3 4">
    <name type="scientific">Micromonospora zhanjiangensis</name>
    <dbReference type="NCBI Taxonomy" id="1522057"/>
    <lineage>
        <taxon>Bacteria</taxon>
        <taxon>Bacillati</taxon>
        <taxon>Actinomycetota</taxon>
        <taxon>Actinomycetes</taxon>
        <taxon>Micromonosporales</taxon>
        <taxon>Micromonosporaceae</taxon>
        <taxon>Micromonospora</taxon>
    </lineage>
</organism>
<evidence type="ECO:0008006" key="5">
    <source>
        <dbReference type="Google" id="ProtNLM"/>
    </source>
</evidence>
<dbReference type="EMBL" id="JBHSBN010000021">
    <property type="protein sequence ID" value="MFC4109087.1"/>
    <property type="molecule type" value="Genomic_DNA"/>
</dbReference>
<keyword evidence="4" id="KW-1185">Reference proteome</keyword>
<feature type="region of interest" description="Disordered" evidence="1">
    <location>
        <begin position="206"/>
        <end position="343"/>
    </location>
</feature>
<feature type="compositionally biased region" description="Low complexity" evidence="1">
    <location>
        <begin position="271"/>
        <end position="296"/>
    </location>
</feature>
<dbReference type="Proteomes" id="UP001595868">
    <property type="component" value="Unassembled WGS sequence"/>
</dbReference>
<evidence type="ECO:0000313" key="4">
    <source>
        <dbReference type="Proteomes" id="UP001595868"/>
    </source>
</evidence>
<proteinExistence type="predicted"/>
<evidence type="ECO:0000256" key="2">
    <source>
        <dbReference type="SAM" id="Phobius"/>
    </source>
</evidence>
<protein>
    <recommendedName>
        <fullName evidence="5">Capsular polysaccharide biosynthesis protein</fullName>
    </recommendedName>
</protein>
<keyword evidence="2" id="KW-0472">Membrane</keyword>
<gene>
    <name evidence="3" type="ORF">ACFOX0_24550</name>
</gene>
<feature type="transmembrane region" description="Helical" evidence="2">
    <location>
        <begin position="178"/>
        <end position="199"/>
    </location>
</feature>
<keyword evidence="2" id="KW-0812">Transmembrane</keyword>
<reference evidence="4" key="1">
    <citation type="journal article" date="2019" name="Int. J. Syst. Evol. Microbiol.">
        <title>The Global Catalogue of Microorganisms (GCM) 10K type strain sequencing project: providing services to taxonomists for standard genome sequencing and annotation.</title>
        <authorList>
            <consortium name="The Broad Institute Genomics Platform"/>
            <consortium name="The Broad Institute Genome Sequencing Center for Infectious Disease"/>
            <person name="Wu L."/>
            <person name="Ma J."/>
        </authorList>
    </citation>
    <scope>NUCLEOTIDE SEQUENCE [LARGE SCALE GENOMIC DNA]</scope>
    <source>
        <strain evidence="4">2902at01</strain>
    </source>
</reference>
<feature type="transmembrane region" description="Helical" evidence="2">
    <location>
        <begin position="14"/>
        <end position="33"/>
    </location>
</feature>
<comment type="caution">
    <text evidence="3">The sequence shown here is derived from an EMBL/GenBank/DDBJ whole genome shotgun (WGS) entry which is preliminary data.</text>
</comment>
<keyword evidence="2" id="KW-1133">Transmembrane helix</keyword>
<sequence length="343" mass="35016">MDLLDLLKLVARRWYVTVPAVVLTLATAVALGVSITPEYKGSAAVVLVPPTVAPARTTTGTPRPGNPWLAVGVNAMAQAVQIAVSAQDVRTRVAALGGDPDYTVALVSRSSILTVDVTAADRSTAATTIQAVNKLIADEVARQQAGYEPKAGEQITTEVLDSGLNVTRSTSRVLRFQIVAAVIGLLLAAAAATVFDAVARRRAERRTAARRTRRAAGEHTGRAGVGPRRADPGPAAIGSGPAVPASGPAGQTAVAARTPSPLPAGPTPAEAADQATVDHATADQATVDQATAGQATNARPTNARKPVPAVAPAARTGRRPQPPGSGQHALFTAARRAGETPDR</sequence>
<evidence type="ECO:0000313" key="3">
    <source>
        <dbReference type="EMBL" id="MFC4109087.1"/>
    </source>
</evidence>
<feature type="compositionally biased region" description="Low complexity" evidence="1">
    <location>
        <begin position="303"/>
        <end position="315"/>
    </location>
</feature>
<accession>A0ABV8KT59</accession>
<evidence type="ECO:0000256" key="1">
    <source>
        <dbReference type="SAM" id="MobiDB-lite"/>
    </source>
</evidence>
<name>A0ABV8KT59_9ACTN</name>